<dbReference type="AlphaFoldDB" id="A0A8S3QK25"/>
<feature type="domain" description="DZIP3-like HEPN" evidence="1">
    <location>
        <begin position="278"/>
        <end position="378"/>
    </location>
</feature>
<keyword evidence="3" id="KW-1185">Reference proteome</keyword>
<proteinExistence type="predicted"/>
<sequence length="812" mass="95806">MIERHSWKRTFVQTFSTFQILLLFVESFIFKCPSQAHWKFRARLKCNSTLKYFCLYNSVEGNYEEGCHGPDYDRKGSKRIYVGYFSRGYCLQMRFQPFLFWTNGTMSDCIFSKSFCSGEGQLVYKEDSTKDDRTCRCDHKKGYSFLKIPRNYCFCIPTEEDCSCYVKSCPVNQTLSTNYSCIQTDIIEKPTHKCKDIIQYNKTVDERIIGCIENNCVSETKNEHFRVDKEQSNVEVHKSSERFRLTKDEVNYLRLIHVLFRVACPVVRMIFNYEIKPNQLRSTLDKNKRKLEQIYRRKEKVLSDYQKTVTSEDFGVRLMIYLLRIIANISVGDLYPVPSDTGISAMLSRIKFIRNELTQSHEGNISDDQFNQYWDDIGQIDFFMLNPINIHTRDVCLFMDMSENYPAMILKQLLSEYCTLKRVTIEDILRNEKHDLYHKRINTKSCCKCSTKQFSTFTKIIPEKQWEAMYEISMSSNSHSCPFHLTKCSESFVPKTTNTSDSSMIMTLLLYSHNMMQYIASRLFVKGFCQFLLDNQHTLYHSMDNNMCSNAIPCKIDTMDCCCQYSVRNGIKHSDIDETVLFKLVYIAGPFSVLNKIKEDAFLYFINWTVDVEPLRRALTELLKIIKDETFRSDMLQRTSSINLSQSYETDAKSDDACEWLSKHLRKQKDTKEPTLQILVRDKDGLRVRRVQIPQDFTFLTEEEESKILDLKLMIYILKENSNEEKKEYVKQLDVIDGIRREIVQSSSGVLNDERFKDIMETFIRYAADPFKRFIYRYIFKTRIHVRSLIYVIPLNRRNKIHSKSTTNFMTI</sequence>
<accession>A0A8S3QK25</accession>
<evidence type="ECO:0000259" key="1">
    <source>
        <dbReference type="Pfam" id="PF18738"/>
    </source>
</evidence>
<protein>
    <recommendedName>
        <fullName evidence="1">DZIP3-like HEPN domain-containing protein</fullName>
    </recommendedName>
</protein>
<organism evidence="2 3">
    <name type="scientific">Mytilus edulis</name>
    <name type="common">Blue mussel</name>
    <dbReference type="NCBI Taxonomy" id="6550"/>
    <lineage>
        <taxon>Eukaryota</taxon>
        <taxon>Metazoa</taxon>
        <taxon>Spiralia</taxon>
        <taxon>Lophotrochozoa</taxon>
        <taxon>Mollusca</taxon>
        <taxon>Bivalvia</taxon>
        <taxon>Autobranchia</taxon>
        <taxon>Pteriomorphia</taxon>
        <taxon>Mytilida</taxon>
        <taxon>Mytiloidea</taxon>
        <taxon>Mytilidae</taxon>
        <taxon>Mytilinae</taxon>
        <taxon>Mytilus</taxon>
    </lineage>
</organism>
<dbReference type="OrthoDB" id="6125380at2759"/>
<evidence type="ECO:0000313" key="2">
    <source>
        <dbReference type="EMBL" id="CAG2195655.1"/>
    </source>
</evidence>
<dbReference type="Pfam" id="PF18738">
    <property type="entry name" value="HEPN_DZIP3"/>
    <property type="match status" value="1"/>
</dbReference>
<dbReference type="InterPro" id="IPR041249">
    <property type="entry name" value="HEPN_DZIP3"/>
</dbReference>
<reference evidence="2" key="1">
    <citation type="submission" date="2021-03" db="EMBL/GenBank/DDBJ databases">
        <authorList>
            <person name="Bekaert M."/>
        </authorList>
    </citation>
    <scope>NUCLEOTIDE SEQUENCE</scope>
</reference>
<dbReference type="EMBL" id="CAJPWZ010000527">
    <property type="protein sequence ID" value="CAG2195655.1"/>
    <property type="molecule type" value="Genomic_DNA"/>
</dbReference>
<name>A0A8S3QK25_MYTED</name>
<evidence type="ECO:0000313" key="3">
    <source>
        <dbReference type="Proteomes" id="UP000683360"/>
    </source>
</evidence>
<dbReference type="Proteomes" id="UP000683360">
    <property type="component" value="Unassembled WGS sequence"/>
</dbReference>
<comment type="caution">
    <text evidence="2">The sequence shown here is derived from an EMBL/GenBank/DDBJ whole genome shotgun (WGS) entry which is preliminary data.</text>
</comment>
<gene>
    <name evidence="2" type="ORF">MEDL_10607</name>
</gene>